<organism evidence="1 2">
    <name type="scientific">Roseisalinus antarcticus</name>
    <dbReference type="NCBI Taxonomy" id="254357"/>
    <lineage>
        <taxon>Bacteria</taxon>
        <taxon>Pseudomonadati</taxon>
        <taxon>Pseudomonadota</taxon>
        <taxon>Alphaproteobacteria</taxon>
        <taxon>Rhodobacterales</taxon>
        <taxon>Roseobacteraceae</taxon>
        <taxon>Roseisalinus</taxon>
    </lineage>
</organism>
<protein>
    <submittedName>
        <fullName evidence="1">Uncharacterized protein</fullName>
    </submittedName>
</protein>
<reference evidence="1 2" key="1">
    <citation type="submission" date="2017-03" db="EMBL/GenBank/DDBJ databases">
        <authorList>
            <person name="Afonso C.L."/>
            <person name="Miller P.J."/>
            <person name="Scott M.A."/>
            <person name="Spackman E."/>
            <person name="Goraichik I."/>
            <person name="Dimitrov K.M."/>
            <person name="Suarez D.L."/>
            <person name="Swayne D.E."/>
        </authorList>
    </citation>
    <scope>NUCLEOTIDE SEQUENCE [LARGE SCALE GENOMIC DNA]</scope>
    <source>
        <strain evidence="1 2">CECT 7023</strain>
    </source>
</reference>
<gene>
    <name evidence="1" type="ORF">ROA7023_03287</name>
</gene>
<dbReference type="OrthoDB" id="7063656at2"/>
<keyword evidence="2" id="KW-1185">Reference proteome</keyword>
<dbReference type="EMBL" id="FWFZ01000020">
    <property type="protein sequence ID" value="SLN68024.1"/>
    <property type="molecule type" value="Genomic_DNA"/>
</dbReference>
<proteinExistence type="predicted"/>
<sequence length="218" mass="24275">MRLFGGIKDTFKKSEAAVIVQNLLEMQQKSGFFDNDPASSATSLVDAVWTKNPHLFDGRFGQRPHKISLAASAFSNAIDVLEIGNPNSNCFAMCLGNILNEVSVNGKLYPLNNLDMDLLDTAAKTFTRISEEFAASPLGQEIDNLMNQNEDGWDEWFDRYKVAAGKQNPVLAPDEKGFSLIDIMDDEPTKRAFRDGVNPEHLGKMFAEQFDITKMGFK</sequence>
<dbReference type="Proteomes" id="UP000193900">
    <property type="component" value="Unassembled WGS sequence"/>
</dbReference>
<evidence type="ECO:0000313" key="1">
    <source>
        <dbReference type="EMBL" id="SLN68024.1"/>
    </source>
</evidence>
<evidence type="ECO:0000313" key="2">
    <source>
        <dbReference type="Proteomes" id="UP000193900"/>
    </source>
</evidence>
<accession>A0A1Y5TN77</accession>
<name>A0A1Y5TN77_9RHOB</name>
<dbReference type="RefSeq" id="WP_143535597.1">
    <property type="nucleotide sequence ID" value="NZ_FWFZ01000020.1"/>
</dbReference>
<dbReference type="AlphaFoldDB" id="A0A1Y5TN77"/>